<evidence type="ECO:0000256" key="1">
    <source>
        <dbReference type="SAM" id="MobiDB-lite"/>
    </source>
</evidence>
<feature type="compositionally biased region" description="Basic residues" evidence="1">
    <location>
        <begin position="31"/>
        <end position="58"/>
    </location>
</feature>
<feature type="compositionally biased region" description="Basic and acidic residues" evidence="1">
    <location>
        <begin position="135"/>
        <end position="144"/>
    </location>
</feature>
<dbReference type="WBParaSite" id="ACAC_0000694701-mRNA-1">
    <property type="protein sequence ID" value="ACAC_0000694701-mRNA-1"/>
    <property type="gene ID" value="ACAC_0000694701"/>
</dbReference>
<keyword evidence="2" id="KW-1185">Reference proteome</keyword>
<evidence type="ECO:0000313" key="3">
    <source>
        <dbReference type="WBParaSite" id="ACAC_0000694701-mRNA-1"/>
    </source>
</evidence>
<feature type="region of interest" description="Disordered" evidence="1">
    <location>
        <begin position="27"/>
        <end position="144"/>
    </location>
</feature>
<evidence type="ECO:0000313" key="2">
    <source>
        <dbReference type="Proteomes" id="UP000035642"/>
    </source>
</evidence>
<feature type="compositionally biased region" description="Basic and acidic residues" evidence="1">
    <location>
        <begin position="77"/>
        <end position="92"/>
    </location>
</feature>
<dbReference type="Proteomes" id="UP000035642">
    <property type="component" value="Unassembled WGS sequence"/>
</dbReference>
<dbReference type="AlphaFoldDB" id="A0A0K0D9U7"/>
<proteinExistence type="predicted"/>
<sequence length="180" mass="20090">MPNAYRYKVLGGKVRQLLAIIAYVFMDWRKKATRSRPKPKGKGKPGSKTAKKGKKKPNEKKDSKKGDKKKEKKKKPGKDSEGNAGDGEEHAGGEPGGADENEGPEDEKPGTGAEAQNREEVSKTEDESGTQRMTEMTERKKQARFRSDEINVKITSEKLKVGYVLDPQELKNFKDMHGDQ</sequence>
<reference evidence="3" key="2">
    <citation type="submission" date="2017-02" db="UniProtKB">
        <authorList>
            <consortium name="WormBaseParasite"/>
        </authorList>
    </citation>
    <scope>IDENTIFICATION</scope>
</reference>
<name>A0A0K0D9U7_ANGCA</name>
<feature type="compositionally biased region" description="Basic and acidic residues" evidence="1">
    <location>
        <begin position="116"/>
        <end position="126"/>
    </location>
</feature>
<organism evidence="2 3">
    <name type="scientific">Angiostrongylus cantonensis</name>
    <name type="common">Rat lungworm</name>
    <dbReference type="NCBI Taxonomy" id="6313"/>
    <lineage>
        <taxon>Eukaryota</taxon>
        <taxon>Metazoa</taxon>
        <taxon>Ecdysozoa</taxon>
        <taxon>Nematoda</taxon>
        <taxon>Chromadorea</taxon>
        <taxon>Rhabditida</taxon>
        <taxon>Rhabditina</taxon>
        <taxon>Rhabditomorpha</taxon>
        <taxon>Strongyloidea</taxon>
        <taxon>Metastrongylidae</taxon>
        <taxon>Angiostrongylus</taxon>
    </lineage>
</organism>
<protein>
    <submittedName>
        <fullName evidence="3">High mobility group nucleosome-binding domain-containing protein 5</fullName>
    </submittedName>
</protein>
<accession>A0A0K0D9U7</accession>
<feature type="compositionally biased region" description="Basic and acidic residues" evidence="1">
    <location>
        <begin position="59"/>
        <end position="69"/>
    </location>
</feature>
<reference evidence="2" key="1">
    <citation type="submission" date="2012-09" db="EMBL/GenBank/DDBJ databases">
        <authorList>
            <person name="Martin A.A."/>
        </authorList>
    </citation>
    <scope>NUCLEOTIDE SEQUENCE</scope>
</reference>